<evidence type="ECO:0000313" key="2">
    <source>
        <dbReference type="Proteomes" id="UP000199503"/>
    </source>
</evidence>
<name>A0A1H9FF93_9PSEU</name>
<sequence length="65" mass="7258">MAWNMLEMTDGSKYRVLVDFPELVRQVDDALKAGGLITLPMGIEKPGNPVTLNPRHIVRVIDGMH</sequence>
<dbReference type="Proteomes" id="UP000199503">
    <property type="component" value="Unassembled WGS sequence"/>
</dbReference>
<evidence type="ECO:0000313" key="1">
    <source>
        <dbReference type="EMBL" id="SEQ36596.1"/>
    </source>
</evidence>
<proteinExistence type="predicted"/>
<dbReference type="EMBL" id="FOFV01000002">
    <property type="protein sequence ID" value="SEQ36596.1"/>
    <property type="molecule type" value="Genomic_DNA"/>
</dbReference>
<keyword evidence="2" id="KW-1185">Reference proteome</keyword>
<protein>
    <submittedName>
        <fullName evidence="1">Uncharacterized protein</fullName>
    </submittedName>
</protein>
<accession>A0A1H9FF93</accession>
<reference evidence="2" key="1">
    <citation type="submission" date="2016-10" db="EMBL/GenBank/DDBJ databases">
        <authorList>
            <person name="Varghese N."/>
            <person name="Submissions S."/>
        </authorList>
    </citation>
    <scope>NUCLEOTIDE SEQUENCE [LARGE SCALE GENOMIC DNA]</scope>
    <source>
        <strain evidence="2">DSM 44437</strain>
    </source>
</reference>
<gene>
    <name evidence="1" type="ORF">SAMN04488000_102664</name>
</gene>
<organism evidence="1 2">
    <name type="scientific">Lentzea albida</name>
    <dbReference type="NCBI Taxonomy" id="65499"/>
    <lineage>
        <taxon>Bacteria</taxon>
        <taxon>Bacillati</taxon>
        <taxon>Actinomycetota</taxon>
        <taxon>Actinomycetes</taxon>
        <taxon>Pseudonocardiales</taxon>
        <taxon>Pseudonocardiaceae</taxon>
        <taxon>Lentzea</taxon>
    </lineage>
</organism>
<dbReference type="AlphaFoldDB" id="A0A1H9FF93"/>